<evidence type="ECO:0000259" key="1">
    <source>
        <dbReference type="Pfam" id="PF13619"/>
    </source>
</evidence>
<dbReference type="InterPro" id="IPR025309">
    <property type="entry name" value="KTSC_dom"/>
</dbReference>
<gene>
    <name evidence="2" type="ORF">EDD68_101433</name>
</gene>
<dbReference type="Proteomes" id="UP000294650">
    <property type="component" value="Unassembled WGS sequence"/>
</dbReference>
<comment type="caution">
    <text evidence="2">The sequence shown here is derived from an EMBL/GenBank/DDBJ whole genome shotgun (WGS) entry which is preliminary data.</text>
</comment>
<proteinExistence type="predicted"/>
<sequence length="79" mass="9643">MKYTTFDAQKWNLTTFKKIGYDREKKNLYIYFYTGNILEFINVNEKDVFQLVISTEKERYIQEMKSTYDFIHHPRSSLA</sequence>
<name>A0A4R3NBR6_9BACI</name>
<organism evidence="2 3">
    <name type="scientific">Melghiribacillus thermohalophilus</name>
    <dbReference type="NCBI Taxonomy" id="1324956"/>
    <lineage>
        <taxon>Bacteria</taxon>
        <taxon>Bacillati</taxon>
        <taxon>Bacillota</taxon>
        <taxon>Bacilli</taxon>
        <taxon>Bacillales</taxon>
        <taxon>Bacillaceae</taxon>
        <taxon>Melghiribacillus</taxon>
    </lineage>
</organism>
<evidence type="ECO:0000313" key="3">
    <source>
        <dbReference type="Proteomes" id="UP000294650"/>
    </source>
</evidence>
<protein>
    <submittedName>
        <fullName evidence="2">KTSC domain-containing protein</fullName>
    </submittedName>
</protein>
<dbReference type="OrthoDB" id="2968926at2"/>
<feature type="domain" description="KTSC" evidence="1">
    <location>
        <begin position="16"/>
        <end position="63"/>
    </location>
</feature>
<dbReference type="EMBL" id="SMAN01000001">
    <property type="protein sequence ID" value="TCT27067.1"/>
    <property type="molecule type" value="Genomic_DNA"/>
</dbReference>
<dbReference type="Pfam" id="PF13619">
    <property type="entry name" value="KTSC"/>
    <property type="match status" value="1"/>
</dbReference>
<reference evidence="2 3" key="1">
    <citation type="submission" date="2019-03" db="EMBL/GenBank/DDBJ databases">
        <title>Genomic Encyclopedia of Type Strains, Phase IV (KMG-IV): sequencing the most valuable type-strain genomes for metagenomic binning, comparative biology and taxonomic classification.</title>
        <authorList>
            <person name="Goeker M."/>
        </authorList>
    </citation>
    <scope>NUCLEOTIDE SEQUENCE [LARGE SCALE GENOMIC DNA]</scope>
    <source>
        <strain evidence="2 3">DSM 25894</strain>
    </source>
</reference>
<dbReference type="AlphaFoldDB" id="A0A4R3NBR6"/>
<dbReference type="RefSeq" id="WP_132370560.1">
    <property type="nucleotide sequence ID" value="NZ_SMAN01000001.1"/>
</dbReference>
<evidence type="ECO:0000313" key="2">
    <source>
        <dbReference type="EMBL" id="TCT27067.1"/>
    </source>
</evidence>
<keyword evidence="3" id="KW-1185">Reference proteome</keyword>
<accession>A0A4R3NBR6</accession>